<dbReference type="STRING" id="264198.Reut_A1610"/>
<evidence type="ECO:0000313" key="1">
    <source>
        <dbReference type="EMBL" id="AAZ60976.1"/>
    </source>
</evidence>
<organism evidence="1">
    <name type="scientific">Cupriavidus pinatubonensis (strain JMP 134 / LMG 1197)</name>
    <name type="common">Cupriavidus necator (strain JMP 134)</name>
    <dbReference type="NCBI Taxonomy" id="264198"/>
    <lineage>
        <taxon>Bacteria</taxon>
        <taxon>Pseudomonadati</taxon>
        <taxon>Pseudomonadota</taxon>
        <taxon>Betaproteobacteria</taxon>
        <taxon>Burkholderiales</taxon>
        <taxon>Burkholderiaceae</taxon>
        <taxon>Cupriavidus</taxon>
    </lineage>
</organism>
<proteinExistence type="predicted"/>
<reference evidence="1" key="1">
    <citation type="submission" date="2005-08" db="EMBL/GenBank/DDBJ databases">
        <title>Complete sequence of Chromosome1 of Ralstonia eutropha JMP134.</title>
        <authorList>
            <person name="Copeland A."/>
            <person name="Lucas S."/>
            <person name="Lapidus A."/>
            <person name="Barry K."/>
            <person name="Detter J.C."/>
            <person name="Glavina T."/>
            <person name="Hammon N."/>
            <person name="Israni S."/>
            <person name="Pitluck S."/>
            <person name="Goltsman E."/>
            <person name="Martinez M."/>
            <person name="Schmutz J."/>
            <person name="Larimer F."/>
            <person name="Land M."/>
            <person name="Lykidis A."/>
            <person name="Richardson P."/>
        </authorList>
    </citation>
    <scope>NUCLEOTIDE SEQUENCE</scope>
    <source>
        <strain evidence="1">JMP134</strain>
    </source>
</reference>
<name>Q471F7_CUPPJ</name>
<dbReference type="EMBL" id="CP000090">
    <property type="protein sequence ID" value="AAZ60976.1"/>
    <property type="molecule type" value="Genomic_DNA"/>
</dbReference>
<sequence length="94" mass="10138">MCRNTRGDKCAPAHYIRILEYWGVAIAFQDGTLATHKNVRWKTPSPGDTASPDMSEQSAIVRNMLGGEPFADPLADASPNCAVVAPVSECSDMK</sequence>
<dbReference type="KEGG" id="reu:Reut_A1610"/>
<dbReference type="HOGENOM" id="CLU_2381352_0_0_4"/>
<protein>
    <submittedName>
        <fullName evidence="1">Uncharacterized protein</fullName>
    </submittedName>
</protein>
<dbReference type="AlphaFoldDB" id="Q471F7"/>
<gene>
    <name evidence="1" type="ordered locus">Reut_A1610</name>
</gene>
<accession>Q471F7</accession>